<gene>
    <name evidence="3" type="ORF">HMPREF0291_11823</name>
</gene>
<proteinExistence type="predicted"/>
<dbReference type="Pfam" id="PF18096">
    <property type="entry name" value="Thump_like"/>
    <property type="match status" value="1"/>
</dbReference>
<protein>
    <recommendedName>
        <fullName evidence="2">THUMP-like domain-containing protein</fullName>
    </recommendedName>
</protein>
<dbReference type="OrthoDB" id="9810570at2"/>
<dbReference type="Gene3D" id="3.40.50.150">
    <property type="entry name" value="Vaccinia Virus protein VP39"/>
    <property type="match status" value="1"/>
</dbReference>
<dbReference type="STRING" id="585529.HMPREF0291_11823"/>
<dbReference type="AlphaFoldDB" id="D7WDD5"/>
<feature type="domain" description="THUMP-like" evidence="2">
    <location>
        <begin position="328"/>
        <end position="394"/>
    </location>
</feature>
<organism evidence="3 4">
    <name type="scientific">Corynebacterium genitalium ATCC 33030</name>
    <dbReference type="NCBI Taxonomy" id="585529"/>
    <lineage>
        <taxon>Bacteria</taxon>
        <taxon>Bacillati</taxon>
        <taxon>Actinomycetota</taxon>
        <taxon>Actinomycetes</taxon>
        <taxon>Mycobacteriales</taxon>
        <taxon>Corynebacteriaceae</taxon>
        <taxon>Corynebacterium</taxon>
    </lineage>
</organism>
<accession>D7WDD5</accession>
<sequence>MSFNPEEVRFLASRLDAIADAAGELELTKKSVLADRQRLQPVFGEHSRAVMELVTAQRALASKLPDAANAASWLTDTDAAQQATPHTVAQVRAERIARAGASLVHDVTCSIGTEAPAVTAQGMDWLGTDIDFSRVLMARHNVGPHVAVADALHPVTTPASSAGPTRRMCSGSGPGRVIVADPARRKDGRRITDPAKLIPPLPDLLEAYPYAEMAVKCAPGIDYSQWPGLVSIVSENGAVKEACLYTPGLDPAKREAVVIQPGFTERITDGAGEAVDVGTPRRFIIEPDGAVIRAGLVRHWAAKHDLAMLDPHIAFLTGDRVPEHHSGFPFIEEVPLKKLKPALQAHGAGALEILVRGVDVDPDQLRNKMKLKGSTPMAVVIARIGDTATAYLCGARVR</sequence>
<comment type="caution">
    <text evidence="3">The sequence shown here is derived from an EMBL/GenBank/DDBJ whole genome shotgun (WGS) entry which is preliminary data.</text>
</comment>
<dbReference type="eggNOG" id="COG2265">
    <property type="taxonomic scope" value="Bacteria"/>
</dbReference>
<evidence type="ECO:0000313" key="3">
    <source>
        <dbReference type="EMBL" id="EFK54166.1"/>
    </source>
</evidence>
<dbReference type="RefSeq" id="WP_005290525.1">
    <property type="nucleotide sequence ID" value="NZ_CM000961.1"/>
</dbReference>
<dbReference type="EMBL" id="ACLJ02000003">
    <property type="protein sequence ID" value="EFK54166.1"/>
    <property type="molecule type" value="Genomic_DNA"/>
</dbReference>
<dbReference type="InterPro" id="IPR041497">
    <property type="entry name" value="Thump-like"/>
</dbReference>
<evidence type="ECO:0000259" key="2">
    <source>
        <dbReference type="Pfam" id="PF18096"/>
    </source>
</evidence>
<evidence type="ECO:0000313" key="4">
    <source>
        <dbReference type="Proteomes" id="UP000004208"/>
    </source>
</evidence>
<dbReference type="InterPro" id="IPR029063">
    <property type="entry name" value="SAM-dependent_MTases_sf"/>
</dbReference>
<reference evidence="3" key="1">
    <citation type="submission" date="2010-06" db="EMBL/GenBank/DDBJ databases">
        <authorList>
            <person name="Muzny D."/>
            <person name="Qin X."/>
            <person name="Buhay C."/>
            <person name="Dugan-Rocha S."/>
            <person name="Ding Y."/>
            <person name="Chen G."/>
            <person name="Hawes A."/>
            <person name="Holder M."/>
            <person name="Jhangiani S."/>
            <person name="Johnson A."/>
            <person name="Khan Z."/>
            <person name="Li Z."/>
            <person name="Liu W."/>
            <person name="Liu X."/>
            <person name="Perez L."/>
            <person name="Shen H."/>
            <person name="Wang Q."/>
            <person name="Watt J."/>
            <person name="Xi L."/>
            <person name="Xin Y."/>
            <person name="Zhou J."/>
            <person name="Deng J."/>
            <person name="Jiang H."/>
            <person name="Liu Y."/>
            <person name="Qu J."/>
            <person name="Song X.-Z."/>
            <person name="Zhang L."/>
            <person name="Villasana D."/>
            <person name="Johnson A."/>
            <person name="Liu J."/>
            <person name="Liyanage D."/>
            <person name="Lorensuhewa L."/>
            <person name="Robinson T."/>
            <person name="Song A."/>
            <person name="Song B.-B."/>
            <person name="Dinh H."/>
            <person name="Thornton R."/>
            <person name="Coyle M."/>
            <person name="Francisco L."/>
            <person name="Jackson L."/>
            <person name="Javaid M."/>
            <person name="Korchina V."/>
            <person name="Kovar C."/>
            <person name="Mata R."/>
            <person name="Mathew T."/>
            <person name="Ngo R."/>
            <person name="Nguyen L."/>
            <person name="Nguyen N."/>
            <person name="Okwuonu G."/>
            <person name="Ongeri F."/>
            <person name="Pham C."/>
            <person name="Simmons D."/>
            <person name="Wilczek-Boney K."/>
            <person name="Hale W."/>
            <person name="Jakkamsetti A."/>
            <person name="Pham P."/>
            <person name="Ruth R."/>
            <person name="San Lucas F."/>
            <person name="Warren J."/>
            <person name="Zhang J."/>
            <person name="Zhao Z."/>
            <person name="Zhou C."/>
            <person name="Zhu D."/>
            <person name="Lee S."/>
            <person name="Bess C."/>
            <person name="Blankenburg K."/>
            <person name="Forbes L."/>
            <person name="Fu Q."/>
            <person name="Gubbala S."/>
            <person name="Hirani K."/>
            <person name="Jayaseelan J.C."/>
            <person name="Lara F."/>
            <person name="Munidasa M."/>
            <person name="Palculict T."/>
            <person name="Patil S."/>
            <person name="Pu L.-L."/>
            <person name="Saada N."/>
            <person name="Tang L."/>
            <person name="Weissenberger G."/>
            <person name="Zhu Y."/>
            <person name="Hemphill L."/>
            <person name="Shang Y."/>
            <person name="Youmans B."/>
            <person name="Ayvaz T."/>
            <person name="Ross M."/>
            <person name="Santibanez J."/>
            <person name="Aqrawi P."/>
            <person name="Gross S."/>
            <person name="Joshi V."/>
            <person name="Fowler G."/>
            <person name="Nazareth L."/>
            <person name="Reid J."/>
            <person name="Worley K."/>
            <person name="Petrosino J."/>
            <person name="Highlander S."/>
            <person name="Gibbs R."/>
        </authorList>
    </citation>
    <scope>NUCLEOTIDE SEQUENCE [LARGE SCALE GENOMIC DNA]</scope>
    <source>
        <strain evidence="3">ATCC 33030</strain>
    </source>
</reference>
<keyword evidence="4" id="KW-1185">Reference proteome</keyword>
<dbReference type="Proteomes" id="UP000004208">
    <property type="component" value="Unassembled WGS sequence"/>
</dbReference>
<name>D7WDD5_9CORY</name>
<dbReference type="HOGENOM" id="CLU_038123_1_0_11"/>
<feature type="region of interest" description="Disordered" evidence="1">
    <location>
        <begin position="157"/>
        <end position="176"/>
    </location>
</feature>
<evidence type="ECO:0000256" key="1">
    <source>
        <dbReference type="SAM" id="MobiDB-lite"/>
    </source>
</evidence>